<comment type="cofactor">
    <cofactor evidence="2">
        <name>a metal cation</name>
        <dbReference type="ChEBI" id="CHEBI:25213"/>
    </cofactor>
</comment>
<comment type="caution">
    <text evidence="13">The sequence shown here is derived from an EMBL/GenBank/DDBJ whole genome shotgun (WGS) entry which is preliminary data.</text>
</comment>
<keyword evidence="10" id="KW-0786">Thiamine pyrophosphate</keyword>
<evidence type="ECO:0000256" key="6">
    <source>
        <dbReference type="ARBA" id="ARBA00013202"/>
    </source>
</evidence>
<dbReference type="SUPFAM" id="SSF52518">
    <property type="entry name" value="Thiamin diphosphate-binding fold (THDP-binding)"/>
    <property type="match status" value="1"/>
</dbReference>
<dbReference type="InterPro" id="IPR012110">
    <property type="entry name" value="PDC/IPDC-like"/>
</dbReference>
<name>A0A7J0FB01_9ERIC</name>
<protein>
    <recommendedName>
        <fullName evidence="6">pyruvate decarboxylase</fullName>
        <ecNumber evidence="6">4.1.1.1</ecNumber>
    </recommendedName>
</protein>
<organism evidence="13 14">
    <name type="scientific">Actinidia rufa</name>
    <dbReference type="NCBI Taxonomy" id="165716"/>
    <lineage>
        <taxon>Eukaryota</taxon>
        <taxon>Viridiplantae</taxon>
        <taxon>Streptophyta</taxon>
        <taxon>Embryophyta</taxon>
        <taxon>Tracheophyta</taxon>
        <taxon>Spermatophyta</taxon>
        <taxon>Magnoliopsida</taxon>
        <taxon>eudicotyledons</taxon>
        <taxon>Gunneridae</taxon>
        <taxon>Pentapetalae</taxon>
        <taxon>asterids</taxon>
        <taxon>Ericales</taxon>
        <taxon>Actinidiaceae</taxon>
        <taxon>Actinidia</taxon>
    </lineage>
</organism>
<keyword evidence="9" id="KW-0460">Magnesium</keyword>
<dbReference type="PANTHER" id="PTHR43452">
    <property type="entry name" value="PYRUVATE DECARBOXYLASE"/>
    <property type="match status" value="1"/>
</dbReference>
<evidence type="ECO:0000256" key="8">
    <source>
        <dbReference type="ARBA" id="ARBA00022793"/>
    </source>
</evidence>
<dbReference type="AlphaFoldDB" id="A0A7J0FB01"/>
<evidence type="ECO:0000256" key="10">
    <source>
        <dbReference type="ARBA" id="ARBA00023052"/>
    </source>
</evidence>
<dbReference type="GO" id="GO:0030976">
    <property type="term" value="F:thiamine pyrophosphate binding"/>
    <property type="evidence" value="ECO:0007669"/>
    <property type="project" value="InterPro"/>
</dbReference>
<dbReference type="EC" id="4.1.1.1" evidence="6"/>
<dbReference type="EMBL" id="BJWL01000011">
    <property type="protein sequence ID" value="GFY95783.1"/>
    <property type="molecule type" value="Genomic_DNA"/>
</dbReference>
<comment type="subunit">
    <text evidence="5">Homotetramer.</text>
</comment>
<proteinExistence type="inferred from homology"/>
<comment type="similarity">
    <text evidence="4">Belongs to the TPP enzyme family.</text>
</comment>
<dbReference type="InterPro" id="IPR011766">
    <property type="entry name" value="TPP_enzyme_TPP-bd"/>
</dbReference>
<evidence type="ECO:0000313" key="14">
    <source>
        <dbReference type="Proteomes" id="UP000585474"/>
    </source>
</evidence>
<accession>A0A7J0FB01</accession>
<feature type="domain" description="Thiamine pyrophosphate enzyme TPP-binding" evidence="12">
    <location>
        <begin position="24"/>
        <end position="70"/>
    </location>
</feature>
<dbReference type="PANTHER" id="PTHR43452:SF6">
    <property type="entry name" value="PYRUVATE DECARBOXYLASE 2"/>
    <property type="match status" value="1"/>
</dbReference>
<evidence type="ECO:0000256" key="5">
    <source>
        <dbReference type="ARBA" id="ARBA00011881"/>
    </source>
</evidence>
<dbReference type="InterPro" id="IPR029061">
    <property type="entry name" value="THDP-binding"/>
</dbReference>
<evidence type="ECO:0000256" key="7">
    <source>
        <dbReference type="ARBA" id="ARBA00022723"/>
    </source>
</evidence>
<keyword evidence="7" id="KW-0479">Metal-binding</keyword>
<sequence length="88" mass="9729">MLSTETTMIAEIGDSWFNCQTLKLPEGCQYEFQMQYGTIGWSVGATLGYAQAAQNWRVIACIGDSSFQDTTDCCLSEVALQSDNLANW</sequence>
<gene>
    <name evidence="13" type="ORF">Acr_11g0000890</name>
</gene>
<comment type="catalytic activity">
    <reaction evidence="1">
        <text>a 2-oxocarboxylate + H(+) = an aldehyde + CO2</text>
        <dbReference type="Rhea" id="RHEA:11628"/>
        <dbReference type="ChEBI" id="CHEBI:15378"/>
        <dbReference type="ChEBI" id="CHEBI:16526"/>
        <dbReference type="ChEBI" id="CHEBI:17478"/>
        <dbReference type="ChEBI" id="CHEBI:35179"/>
        <dbReference type="EC" id="4.1.1.1"/>
    </reaction>
</comment>
<dbReference type="GO" id="GO:0000949">
    <property type="term" value="P:aromatic amino acid family catabolic process to alcohol via Ehrlich pathway"/>
    <property type="evidence" value="ECO:0007669"/>
    <property type="project" value="TreeGrafter"/>
</dbReference>
<evidence type="ECO:0000256" key="4">
    <source>
        <dbReference type="ARBA" id="ARBA00007812"/>
    </source>
</evidence>
<dbReference type="GO" id="GO:0046872">
    <property type="term" value="F:metal ion binding"/>
    <property type="evidence" value="ECO:0007669"/>
    <property type="project" value="UniProtKB-KW"/>
</dbReference>
<dbReference type="Pfam" id="PF02775">
    <property type="entry name" value="TPP_enzyme_C"/>
    <property type="match status" value="1"/>
</dbReference>
<evidence type="ECO:0000256" key="2">
    <source>
        <dbReference type="ARBA" id="ARBA00001920"/>
    </source>
</evidence>
<keyword evidence="13" id="KW-0670">Pyruvate</keyword>
<dbReference type="Proteomes" id="UP000585474">
    <property type="component" value="Unassembled WGS sequence"/>
</dbReference>
<comment type="cofactor">
    <cofactor evidence="3">
        <name>thiamine diphosphate</name>
        <dbReference type="ChEBI" id="CHEBI:58937"/>
    </cofactor>
</comment>
<evidence type="ECO:0000256" key="11">
    <source>
        <dbReference type="ARBA" id="ARBA00023239"/>
    </source>
</evidence>
<evidence type="ECO:0000256" key="9">
    <source>
        <dbReference type="ARBA" id="ARBA00022842"/>
    </source>
</evidence>
<evidence type="ECO:0000259" key="12">
    <source>
        <dbReference type="Pfam" id="PF02775"/>
    </source>
</evidence>
<dbReference type="OrthoDB" id="3970464at2759"/>
<keyword evidence="14" id="KW-1185">Reference proteome</keyword>
<dbReference type="GO" id="GO:0004737">
    <property type="term" value="F:pyruvate decarboxylase activity"/>
    <property type="evidence" value="ECO:0007669"/>
    <property type="project" value="UniProtKB-EC"/>
</dbReference>
<evidence type="ECO:0000313" key="13">
    <source>
        <dbReference type="EMBL" id="GFY95783.1"/>
    </source>
</evidence>
<dbReference type="GO" id="GO:0005829">
    <property type="term" value="C:cytosol"/>
    <property type="evidence" value="ECO:0007669"/>
    <property type="project" value="TreeGrafter"/>
</dbReference>
<dbReference type="Gene3D" id="3.40.50.970">
    <property type="match status" value="1"/>
</dbReference>
<keyword evidence="8" id="KW-0210">Decarboxylase</keyword>
<evidence type="ECO:0000256" key="1">
    <source>
        <dbReference type="ARBA" id="ARBA00001041"/>
    </source>
</evidence>
<reference evidence="13 14" key="1">
    <citation type="submission" date="2019-07" db="EMBL/GenBank/DDBJ databases">
        <title>De Novo Assembly of kiwifruit Actinidia rufa.</title>
        <authorList>
            <person name="Sugita-Konishi S."/>
            <person name="Sato K."/>
            <person name="Mori E."/>
            <person name="Abe Y."/>
            <person name="Kisaki G."/>
            <person name="Hamano K."/>
            <person name="Suezawa K."/>
            <person name="Otani M."/>
            <person name="Fukuda T."/>
            <person name="Manabe T."/>
            <person name="Gomi K."/>
            <person name="Tabuchi M."/>
            <person name="Akimitsu K."/>
            <person name="Kataoka I."/>
        </authorList>
    </citation>
    <scope>NUCLEOTIDE SEQUENCE [LARGE SCALE GENOMIC DNA]</scope>
    <source>
        <strain evidence="14">cv. Fuchu</strain>
    </source>
</reference>
<evidence type="ECO:0000256" key="3">
    <source>
        <dbReference type="ARBA" id="ARBA00001964"/>
    </source>
</evidence>
<keyword evidence="11" id="KW-0456">Lyase</keyword>